<organism evidence="6 7">
    <name type="scientific">Sphaerospermopsis aphanizomenoides LEGE 00250</name>
    <dbReference type="NCBI Taxonomy" id="2777972"/>
    <lineage>
        <taxon>Bacteria</taxon>
        <taxon>Bacillati</taxon>
        <taxon>Cyanobacteriota</taxon>
        <taxon>Cyanophyceae</taxon>
        <taxon>Nostocales</taxon>
        <taxon>Aphanizomenonaceae</taxon>
        <taxon>Sphaerospermopsis</taxon>
        <taxon>Sphaerospermopsis aphanizomenoides</taxon>
    </lineage>
</organism>
<dbReference type="InterPro" id="IPR029063">
    <property type="entry name" value="SAM-dependent_MTases_sf"/>
</dbReference>
<dbReference type="Proteomes" id="UP000606776">
    <property type="component" value="Unassembled WGS sequence"/>
</dbReference>
<comment type="caution">
    <text evidence="6">The sequence shown here is derived from an EMBL/GenBank/DDBJ whole genome shotgun (WGS) entry which is preliminary data.</text>
</comment>
<sequence length="325" mass="38424">MKYLNQIIQGDCIKKLEELPDKSIDLVILDPPYWKVIQEKWDYQWRTEEDYVAWCLQWLNQISRIIKLSGSLYLFGYLRNLFYLYDHLIQLGFDFRQQIIIDKGIKAIGGRATKGYKMFPNVTESLLFFTYNSHPFVKKLLKDRQKQLGLTALEINQKLGVKVNGGGMWSLYTGNNILAQIPTKEMWEKLQVILEFEYPYEDIAPVFNIEMGITDVWRDIDFYKEERYHPTQKPVNLIERIIKASSNEEMVILDPFMGSGSTALACLNLNRHYIGIEREEKYIQVAESRISEYKSSLLHRHRFYPENHNFVKQQDTEPSQLQLPF</sequence>
<proteinExistence type="inferred from homology"/>
<reference evidence="6 7" key="1">
    <citation type="submission" date="2020-10" db="EMBL/GenBank/DDBJ databases">
        <authorList>
            <person name="Castelo-Branco R."/>
            <person name="Eusebio N."/>
            <person name="Adriana R."/>
            <person name="Vieira A."/>
            <person name="Brugerolle De Fraissinette N."/>
            <person name="Rezende De Castro R."/>
            <person name="Schneider M.P."/>
            <person name="Vasconcelos V."/>
            <person name="Leao P.N."/>
        </authorList>
    </citation>
    <scope>NUCLEOTIDE SEQUENCE [LARGE SCALE GENOMIC DNA]</scope>
    <source>
        <strain evidence="6 7">LEGE 00250</strain>
    </source>
</reference>
<dbReference type="InterPro" id="IPR001091">
    <property type="entry name" value="RM_Methyltransferase"/>
</dbReference>
<evidence type="ECO:0000313" key="7">
    <source>
        <dbReference type="Proteomes" id="UP000606776"/>
    </source>
</evidence>
<gene>
    <name evidence="6" type="ORF">IQ227_01315</name>
</gene>
<keyword evidence="3" id="KW-0808">Transferase</keyword>
<dbReference type="Gene3D" id="3.40.50.150">
    <property type="entry name" value="Vaccinia Virus protein VP39"/>
    <property type="match status" value="1"/>
</dbReference>
<evidence type="ECO:0000256" key="3">
    <source>
        <dbReference type="ARBA" id="ARBA00022679"/>
    </source>
</evidence>
<dbReference type="PANTHER" id="PTHR13370">
    <property type="entry name" value="RNA METHYLASE-RELATED"/>
    <property type="match status" value="1"/>
</dbReference>
<comment type="similarity">
    <text evidence="1 4">Belongs to the N(4)/N(6)-methyltransferase family.</text>
</comment>
<dbReference type="PANTHER" id="PTHR13370:SF24">
    <property type="entry name" value="TYPE III RESTRICTION-MODIFICATION ENZYME STYLTI MOD SUBUNIT"/>
    <property type="match status" value="1"/>
</dbReference>
<evidence type="ECO:0000259" key="5">
    <source>
        <dbReference type="Pfam" id="PF01555"/>
    </source>
</evidence>
<dbReference type="Pfam" id="PF01555">
    <property type="entry name" value="N6_N4_Mtase"/>
    <property type="match status" value="1"/>
</dbReference>
<name>A0ABR9V885_9CYAN</name>
<accession>A0ABR9V885</accession>
<keyword evidence="7" id="KW-1185">Reference proteome</keyword>
<keyword evidence="2" id="KW-0489">Methyltransferase</keyword>
<dbReference type="PROSITE" id="PS00092">
    <property type="entry name" value="N6_MTASE"/>
    <property type="match status" value="1"/>
</dbReference>
<dbReference type="PRINTS" id="PR00508">
    <property type="entry name" value="S21N4MTFRASE"/>
</dbReference>
<dbReference type="RefSeq" id="WP_193941337.1">
    <property type="nucleotide sequence ID" value="NZ_JADEWB010000004.1"/>
</dbReference>
<protein>
    <recommendedName>
        <fullName evidence="4">Methyltransferase</fullName>
        <ecNumber evidence="4">2.1.1.-</ecNumber>
    </recommendedName>
</protein>
<dbReference type="EC" id="2.1.1.-" evidence="4"/>
<evidence type="ECO:0000256" key="1">
    <source>
        <dbReference type="ARBA" id="ARBA00006594"/>
    </source>
</evidence>
<evidence type="ECO:0000313" key="6">
    <source>
        <dbReference type="EMBL" id="MBE9234709.1"/>
    </source>
</evidence>
<dbReference type="EMBL" id="JADEWB010000004">
    <property type="protein sequence ID" value="MBE9234709.1"/>
    <property type="molecule type" value="Genomic_DNA"/>
</dbReference>
<dbReference type="SUPFAM" id="SSF53335">
    <property type="entry name" value="S-adenosyl-L-methionine-dependent methyltransferases"/>
    <property type="match status" value="1"/>
</dbReference>
<feature type="domain" description="DNA methylase N-4/N-6" evidence="5">
    <location>
        <begin position="24"/>
        <end position="287"/>
    </location>
</feature>
<evidence type="ECO:0000256" key="2">
    <source>
        <dbReference type="ARBA" id="ARBA00022603"/>
    </source>
</evidence>
<evidence type="ECO:0000256" key="4">
    <source>
        <dbReference type="RuleBase" id="RU362026"/>
    </source>
</evidence>
<dbReference type="InterPro" id="IPR002941">
    <property type="entry name" value="DNA_methylase_N4/N6"/>
</dbReference>
<dbReference type="InterPro" id="IPR002052">
    <property type="entry name" value="DNA_methylase_N6_adenine_CS"/>
</dbReference>